<dbReference type="GO" id="GO:0016020">
    <property type="term" value="C:membrane"/>
    <property type="evidence" value="ECO:0007669"/>
    <property type="project" value="InterPro"/>
</dbReference>
<evidence type="ECO:0000256" key="1">
    <source>
        <dbReference type="SAM" id="Phobius"/>
    </source>
</evidence>
<gene>
    <name evidence="3" type="ORF">CVM39_02325</name>
    <name evidence="4" type="ORF">SAMN06297129_1999</name>
</gene>
<evidence type="ECO:0000313" key="4">
    <source>
        <dbReference type="EMBL" id="SNY50994.1"/>
    </source>
</evidence>
<dbReference type="AlphaFoldDB" id="A0A285ISP4"/>
<evidence type="ECO:0000313" key="5">
    <source>
        <dbReference type="Proteomes" id="UP000231655"/>
    </source>
</evidence>
<evidence type="ECO:0000313" key="3">
    <source>
        <dbReference type="EMBL" id="PJE31955.1"/>
    </source>
</evidence>
<sequence length="170" mass="18330">MALVLLPEFVLPARTAMIFAPFVLPLCAHVAWTDLSAMRISNKAVLALAVVFLLLGPFLYPLDIYGWRVLTLAFVLVAGVVANAAGLMGAGDAKFIAAASPFLEPADLRGLLILFCAVLLAAFATHRLARATPLRHLVPQWQSWTQENKFPMGFPLGATLAAYLLLAIFV</sequence>
<keyword evidence="6" id="KW-1185">Reference proteome</keyword>
<dbReference type="Gene3D" id="1.20.120.1220">
    <property type="match status" value="1"/>
</dbReference>
<dbReference type="GO" id="GO:0004190">
    <property type="term" value="F:aspartic-type endopeptidase activity"/>
    <property type="evidence" value="ECO:0007669"/>
    <property type="project" value="InterPro"/>
</dbReference>
<keyword evidence="1" id="KW-0472">Membrane</keyword>
<dbReference type="Pfam" id="PF01478">
    <property type="entry name" value="Peptidase_A24"/>
    <property type="match status" value="1"/>
</dbReference>
<feature type="domain" description="Prepilin type IV endopeptidase peptidase" evidence="2">
    <location>
        <begin position="23"/>
        <end position="123"/>
    </location>
</feature>
<name>A0A285ISP4_9RHOB</name>
<dbReference type="Proteomes" id="UP000231702">
    <property type="component" value="Unassembled WGS sequence"/>
</dbReference>
<evidence type="ECO:0000259" key="2">
    <source>
        <dbReference type="Pfam" id="PF01478"/>
    </source>
</evidence>
<keyword evidence="1" id="KW-0812">Transmembrane</keyword>
<proteinExistence type="predicted"/>
<dbReference type="EMBL" id="OBEA01000003">
    <property type="protein sequence ID" value="SNY50994.1"/>
    <property type="molecule type" value="Genomic_DNA"/>
</dbReference>
<protein>
    <submittedName>
        <fullName evidence="4">Prepilin peptidase CpaA</fullName>
    </submittedName>
</protein>
<reference evidence="3 6" key="2">
    <citation type="journal article" date="2018" name="Int. J. Syst. Evol. Microbiol.">
        <title>Pseudooceanicola lipolyticus sp. nov., a marine alphaproteobacterium, reclassification of Oceanicola flagellatus as Pseudooceanicola flagellatus comb. nov. and emended description of the genus Pseudooceanicola.</title>
        <authorList>
            <person name="Huang M.-M."/>
            <person name="Guo L.-L."/>
            <person name="Wu Y.-H."/>
            <person name="Lai Q.-L."/>
            <person name="Shao Z.-Z."/>
            <person name="Wang C.-S."/>
            <person name="Wu M."/>
            <person name="Xu X.-W."/>
        </authorList>
    </citation>
    <scope>NUCLEOTIDE SEQUENCE [LARGE SCALE GENOMIC DNA]</scope>
    <source>
        <strain evidence="3 6">Ar-45</strain>
    </source>
</reference>
<keyword evidence="1" id="KW-1133">Transmembrane helix</keyword>
<dbReference type="OrthoDB" id="7709484at2"/>
<feature type="transmembrane region" description="Helical" evidence="1">
    <location>
        <begin position="150"/>
        <end position="169"/>
    </location>
</feature>
<feature type="transmembrane region" description="Helical" evidence="1">
    <location>
        <begin position="110"/>
        <end position="129"/>
    </location>
</feature>
<organism evidence="4 5">
    <name type="scientific">Pseudooceanicola antarcticus</name>
    <dbReference type="NCBI Taxonomy" id="1247613"/>
    <lineage>
        <taxon>Bacteria</taxon>
        <taxon>Pseudomonadati</taxon>
        <taxon>Pseudomonadota</taxon>
        <taxon>Alphaproteobacteria</taxon>
        <taxon>Rhodobacterales</taxon>
        <taxon>Paracoccaceae</taxon>
        <taxon>Pseudooceanicola</taxon>
    </lineage>
</organism>
<feature type="transmembrane region" description="Helical" evidence="1">
    <location>
        <begin position="44"/>
        <end position="62"/>
    </location>
</feature>
<feature type="transmembrane region" description="Helical" evidence="1">
    <location>
        <begin position="12"/>
        <end position="32"/>
    </location>
</feature>
<reference evidence="4 5" key="1">
    <citation type="submission" date="2017-09" db="EMBL/GenBank/DDBJ databases">
        <authorList>
            <person name="Ehlers B."/>
            <person name="Leendertz F.H."/>
        </authorList>
    </citation>
    <scope>NUCLEOTIDE SEQUENCE [LARGE SCALE GENOMIC DNA]</scope>
    <source>
        <strain evidence="4 5">CGMCC 1.12662</strain>
    </source>
</reference>
<evidence type="ECO:0000313" key="6">
    <source>
        <dbReference type="Proteomes" id="UP000231702"/>
    </source>
</evidence>
<feature type="transmembrane region" description="Helical" evidence="1">
    <location>
        <begin position="69"/>
        <end position="90"/>
    </location>
</feature>
<dbReference type="RefSeq" id="WP_097145731.1">
    <property type="nucleotide sequence ID" value="NZ_OBEA01000003.1"/>
</dbReference>
<dbReference type="EMBL" id="PGTD01000007">
    <property type="protein sequence ID" value="PJE31955.1"/>
    <property type="molecule type" value="Genomic_DNA"/>
</dbReference>
<accession>A0A285ISP4</accession>
<dbReference type="Proteomes" id="UP000231655">
    <property type="component" value="Unassembled WGS sequence"/>
</dbReference>
<dbReference type="InterPro" id="IPR000045">
    <property type="entry name" value="Prepilin_IV_endopep_pep"/>
</dbReference>